<feature type="compositionally biased region" description="Low complexity" evidence="1">
    <location>
        <begin position="138"/>
        <end position="153"/>
    </location>
</feature>
<evidence type="ECO:0000313" key="4">
    <source>
        <dbReference type="Proteomes" id="UP000244855"/>
    </source>
</evidence>
<accession>A0A2V1DV70</accession>
<reference evidence="3 4" key="1">
    <citation type="journal article" date="2018" name="Sci. Rep.">
        <title>Comparative genomics provides insights into the lifestyle and reveals functional heterogeneity of dark septate endophytic fungi.</title>
        <authorList>
            <person name="Knapp D.G."/>
            <person name="Nemeth J.B."/>
            <person name="Barry K."/>
            <person name="Hainaut M."/>
            <person name="Henrissat B."/>
            <person name="Johnson J."/>
            <person name="Kuo A."/>
            <person name="Lim J.H.P."/>
            <person name="Lipzen A."/>
            <person name="Nolan M."/>
            <person name="Ohm R.A."/>
            <person name="Tamas L."/>
            <person name="Grigoriev I.V."/>
            <person name="Spatafora J.W."/>
            <person name="Nagy L.G."/>
            <person name="Kovacs G.M."/>
        </authorList>
    </citation>
    <scope>NUCLEOTIDE SEQUENCE [LARGE SCALE GENOMIC DNA]</scope>
    <source>
        <strain evidence="3 4">DSE2036</strain>
    </source>
</reference>
<feature type="compositionally biased region" description="Basic and acidic residues" evidence="1">
    <location>
        <begin position="996"/>
        <end position="1022"/>
    </location>
</feature>
<dbReference type="InterPro" id="IPR054289">
    <property type="entry name" value="DUF7025"/>
</dbReference>
<dbReference type="InterPro" id="IPR003959">
    <property type="entry name" value="ATPase_AAA_core"/>
</dbReference>
<evidence type="ECO:0000256" key="1">
    <source>
        <dbReference type="SAM" id="MobiDB-lite"/>
    </source>
</evidence>
<feature type="region of interest" description="Disordered" evidence="1">
    <location>
        <begin position="991"/>
        <end position="1022"/>
    </location>
</feature>
<feature type="compositionally biased region" description="Basic residues" evidence="1">
    <location>
        <begin position="233"/>
        <end position="251"/>
    </location>
</feature>
<dbReference type="GO" id="GO:0016887">
    <property type="term" value="F:ATP hydrolysis activity"/>
    <property type="evidence" value="ECO:0007669"/>
    <property type="project" value="InterPro"/>
</dbReference>
<dbReference type="CDD" id="cd19481">
    <property type="entry name" value="RecA-like_protease"/>
    <property type="match status" value="1"/>
</dbReference>
<dbReference type="PANTHER" id="PTHR46411">
    <property type="entry name" value="FAMILY ATPASE, PUTATIVE-RELATED"/>
    <property type="match status" value="1"/>
</dbReference>
<keyword evidence="4" id="KW-1185">Reference proteome</keyword>
<dbReference type="AlphaFoldDB" id="A0A2V1DV70"/>
<evidence type="ECO:0000313" key="3">
    <source>
        <dbReference type="EMBL" id="PVI01842.1"/>
    </source>
</evidence>
<feature type="compositionally biased region" description="Basic residues" evidence="1">
    <location>
        <begin position="176"/>
        <end position="205"/>
    </location>
</feature>
<proteinExistence type="predicted"/>
<evidence type="ECO:0000259" key="2">
    <source>
        <dbReference type="SMART" id="SM00382"/>
    </source>
</evidence>
<dbReference type="OrthoDB" id="10042665at2759"/>
<name>A0A2V1DV70_9PLEO</name>
<gene>
    <name evidence="3" type="ORF">DM02DRAFT_654094</name>
</gene>
<dbReference type="STRING" id="97972.A0A2V1DV70"/>
<feature type="compositionally biased region" description="Basic residues" evidence="1">
    <location>
        <begin position="126"/>
        <end position="136"/>
    </location>
</feature>
<feature type="compositionally biased region" description="Acidic residues" evidence="1">
    <location>
        <begin position="154"/>
        <end position="169"/>
    </location>
</feature>
<feature type="compositionally biased region" description="Basic and acidic residues" evidence="1">
    <location>
        <begin position="110"/>
        <end position="123"/>
    </location>
</feature>
<dbReference type="Pfam" id="PF22942">
    <property type="entry name" value="DUF7025"/>
    <property type="match status" value="1"/>
</dbReference>
<feature type="compositionally biased region" description="Low complexity" evidence="1">
    <location>
        <begin position="258"/>
        <end position="272"/>
    </location>
</feature>
<feature type="compositionally biased region" description="Basic residues" evidence="1">
    <location>
        <begin position="281"/>
        <end position="292"/>
    </location>
</feature>
<organism evidence="3 4">
    <name type="scientific">Periconia macrospinosa</name>
    <dbReference type="NCBI Taxonomy" id="97972"/>
    <lineage>
        <taxon>Eukaryota</taxon>
        <taxon>Fungi</taxon>
        <taxon>Dikarya</taxon>
        <taxon>Ascomycota</taxon>
        <taxon>Pezizomycotina</taxon>
        <taxon>Dothideomycetes</taxon>
        <taxon>Pleosporomycetidae</taxon>
        <taxon>Pleosporales</taxon>
        <taxon>Massarineae</taxon>
        <taxon>Periconiaceae</taxon>
        <taxon>Periconia</taxon>
    </lineage>
</organism>
<dbReference type="PANTHER" id="PTHR46411:SF1">
    <property type="entry name" value="FAMILY ATPASE, PUTATIVE (AFU_ORTHOLOGUE AFUA_7G05752)-RELATED"/>
    <property type="match status" value="1"/>
</dbReference>
<dbReference type="InterPro" id="IPR027417">
    <property type="entry name" value="P-loop_NTPase"/>
</dbReference>
<dbReference type="SMART" id="SM00382">
    <property type="entry name" value="AAA"/>
    <property type="match status" value="1"/>
</dbReference>
<dbReference type="EMBL" id="KZ805351">
    <property type="protein sequence ID" value="PVI01842.1"/>
    <property type="molecule type" value="Genomic_DNA"/>
</dbReference>
<feature type="compositionally biased region" description="Polar residues" evidence="1">
    <location>
        <begin position="1"/>
        <end position="17"/>
    </location>
</feature>
<feature type="compositionally biased region" description="Acidic residues" evidence="1">
    <location>
        <begin position="683"/>
        <end position="697"/>
    </location>
</feature>
<feature type="compositionally biased region" description="Acidic residues" evidence="1">
    <location>
        <begin position="210"/>
        <end position="228"/>
    </location>
</feature>
<dbReference type="Pfam" id="PF00004">
    <property type="entry name" value="AAA"/>
    <property type="match status" value="1"/>
</dbReference>
<feature type="compositionally biased region" description="Polar residues" evidence="1">
    <location>
        <begin position="57"/>
        <end position="78"/>
    </location>
</feature>
<feature type="compositionally biased region" description="Basic residues" evidence="1">
    <location>
        <begin position="100"/>
        <end position="109"/>
    </location>
</feature>
<feature type="compositionally biased region" description="Low complexity" evidence="1">
    <location>
        <begin position="18"/>
        <end position="35"/>
    </location>
</feature>
<protein>
    <recommendedName>
        <fullName evidence="2">AAA+ ATPase domain-containing protein</fullName>
    </recommendedName>
</protein>
<dbReference type="InterPro" id="IPR003593">
    <property type="entry name" value="AAA+_ATPase"/>
</dbReference>
<feature type="region of interest" description="Disordered" evidence="1">
    <location>
        <begin position="1"/>
        <end position="313"/>
    </location>
</feature>
<feature type="domain" description="AAA+ ATPase" evidence="2">
    <location>
        <begin position="845"/>
        <end position="970"/>
    </location>
</feature>
<feature type="region of interest" description="Disordered" evidence="1">
    <location>
        <begin position="682"/>
        <end position="721"/>
    </location>
</feature>
<dbReference type="Proteomes" id="UP000244855">
    <property type="component" value="Unassembled WGS sequence"/>
</dbReference>
<sequence>MNEHTTILTSSSTVIKQSLSSTGSSSPVLVSTPTSFEVPDSTANSTLMDESGEAAGTATSSGEIAKTPASSDSQENPQSTPPTPKSEEDDAKTSLADKKEKKKANAKTKSKTENAKKVKEQGKKALSPKKKKKKAKPVVEVSSSESSSASSSDSSDDDESSSDDESSEDEREKREKEKKKQAKKAALKKKAAKLKAKKKKAKKSKKVDSSDESDSSDSESESEQDSSEEEKVKRKKKAKAKAKKAKQKKSKKYESSSDDSSSSSSESSSSESDSSEDEKPRHKRSKKKSKKSKVVDDDSSSETEKEDTSESGTRALTAADLKQIQLRKQLAATAAAAAVLQPQTDLTANATTTTTTAATAPAKKRKKNGLDFKRVDQVWDSKIRDYKYMESAEEQKDEFDSVFTVRRKFGWDNKYLETQVDIKSKLLRNALQVVFKDCKSISLVEDKPSIQPNMLYHFYEEIKKHTTKTLKSELRSAKKRKEKKQLTDQIAQCKLLLRYIDEDYKDIRKTLKPMLKAGTITYNLVWALFKPNTIIYTPTYGNKDDPRCFKVDYCYEEEDWFGNKKWNIEGRYLEYDGKVFGLGDHFVQINSFKGPRRIANIGAYPLSFYKDPEALREQLIERGKKFVALQGMNYRFQKGLAYMKVRRVVMKFNINGRVMIDPALFRRLNANYPLSYIKADDLSHEDEDEDSDSDEGCSDCGCDSNSDSDNESDTDQPKGRVVMWKNKEGKRYLIRLPASSSGPDISSQQLDVVADTEDSECEHSKHVFTEEELLIASPVVLGFSFSEKAWVEFSLAGIKEIEWNDEAFETLVLPPQIKQNLKGLVSSHRFNAARTIDDVIVGKGKGLNVVLHGPPGVGKTLTGESIAEFLRCPLYAVSSGELGTSAPQLERDLNRIMEITHSWGAILLLDEADVFLEARQPHDIHRNALVSVFLRLTEYYQGILFLTTNRVATFDEAFQSRIHMGIRYEDLTMKARKKIWMHHVGKVLAMSASSPDNDKDKEKTKGSAKDKDKSKDEPDAVNKCKPFREEDYDELSKKVMNGRQIKNAVKTSQAIAVAEKGVFSMAYVKRIMLAHTTFEEDMRGGTGYQDAMRSYT</sequence>
<dbReference type="GO" id="GO:0005524">
    <property type="term" value="F:ATP binding"/>
    <property type="evidence" value="ECO:0007669"/>
    <property type="project" value="InterPro"/>
</dbReference>
<dbReference type="SUPFAM" id="SSF52540">
    <property type="entry name" value="P-loop containing nucleoside triphosphate hydrolases"/>
    <property type="match status" value="1"/>
</dbReference>
<dbReference type="Gene3D" id="3.40.50.300">
    <property type="entry name" value="P-loop containing nucleotide triphosphate hydrolases"/>
    <property type="match status" value="1"/>
</dbReference>